<evidence type="ECO:0000313" key="2">
    <source>
        <dbReference type="EMBL" id="RWW91837.1"/>
    </source>
</evidence>
<protein>
    <submittedName>
        <fullName evidence="2">ATP-binding protein</fullName>
    </submittedName>
</protein>
<dbReference type="SUPFAM" id="SSF52540">
    <property type="entry name" value="P-loop containing nucleoside triphosphate hydrolases"/>
    <property type="match status" value="1"/>
</dbReference>
<dbReference type="OrthoDB" id="1426482at2"/>
<keyword evidence="3" id="KW-1185">Reference proteome</keyword>
<evidence type="ECO:0000313" key="3">
    <source>
        <dbReference type="Proteomes" id="UP000287527"/>
    </source>
</evidence>
<sequence>MTNVQKNEIVTAIQREIKALGSANKVSVKCEISNATISNMVNENWDLIKIEMWLKVAGKLGVQFSGWQIAETTNFKMMNHVLTDAKNASLFIPVSEKAGAGKTAAIEVFTQANSDSVYRIRANEWAKREFLTALALSLGIEIPKGVISVYQLGNKIIEFFKERAFQKPLLIIDEADKLKAPALRWLIAFFNELEDIVGVVISGTENLEKEIVKGVKMQAKGYDEIASRFGRNFVHLIGSTMKDVELICQANGIDNKDTITKIFNECNPVPMIVNKQSFKVVKDMRRVKRVIKRELLTKAA</sequence>
<name>A0A444GLM9_9FLAO</name>
<keyword evidence="2" id="KW-0547">Nucleotide-binding</keyword>
<dbReference type="Proteomes" id="UP000287527">
    <property type="component" value="Unassembled WGS sequence"/>
</dbReference>
<organism evidence="2 3">
    <name type="scientific">Flavobacterium cerinum</name>
    <dbReference type="NCBI Taxonomy" id="2502784"/>
    <lineage>
        <taxon>Bacteria</taxon>
        <taxon>Pseudomonadati</taxon>
        <taxon>Bacteroidota</taxon>
        <taxon>Flavobacteriia</taxon>
        <taxon>Flavobacteriales</taxon>
        <taxon>Flavobacteriaceae</taxon>
        <taxon>Flavobacterium</taxon>
    </lineage>
</organism>
<keyword evidence="2" id="KW-0067">ATP-binding</keyword>
<dbReference type="InterPro" id="IPR049945">
    <property type="entry name" value="AAA_22"/>
</dbReference>
<dbReference type="InterPro" id="IPR027417">
    <property type="entry name" value="P-loop_NTPase"/>
</dbReference>
<proteinExistence type="predicted"/>
<dbReference type="GO" id="GO:0016887">
    <property type="term" value="F:ATP hydrolysis activity"/>
    <property type="evidence" value="ECO:0007669"/>
    <property type="project" value="InterPro"/>
</dbReference>
<dbReference type="RefSeq" id="WP_128391289.1">
    <property type="nucleotide sequence ID" value="NZ_SBII01000016.1"/>
</dbReference>
<dbReference type="GO" id="GO:0005524">
    <property type="term" value="F:ATP binding"/>
    <property type="evidence" value="ECO:0007669"/>
    <property type="project" value="UniProtKB-KW"/>
</dbReference>
<reference evidence="2 3" key="1">
    <citation type="submission" date="2019-01" db="EMBL/GenBank/DDBJ databases">
        <title>Flavobacterium sp. nov.,isolated from freshwater.</title>
        <authorList>
            <person name="Zhang R."/>
            <person name="Du Z.-J."/>
        </authorList>
    </citation>
    <scope>NUCLEOTIDE SEQUENCE [LARGE SCALE GENOMIC DNA]</scope>
    <source>
        <strain evidence="2 3">1E403</strain>
    </source>
</reference>
<dbReference type="Gene3D" id="3.40.50.300">
    <property type="entry name" value="P-loop containing nucleotide triphosphate hydrolases"/>
    <property type="match status" value="1"/>
</dbReference>
<dbReference type="AlphaFoldDB" id="A0A444GLM9"/>
<dbReference type="EMBL" id="SBII01000016">
    <property type="protein sequence ID" value="RWW91837.1"/>
    <property type="molecule type" value="Genomic_DNA"/>
</dbReference>
<feature type="domain" description="ORC1/DEAH AAA+ ATPase" evidence="1">
    <location>
        <begin position="98"/>
        <end position="209"/>
    </location>
</feature>
<evidence type="ECO:0000259" key="1">
    <source>
        <dbReference type="Pfam" id="PF13401"/>
    </source>
</evidence>
<accession>A0A444GLM9</accession>
<gene>
    <name evidence="2" type="ORF">EPI11_17500</name>
</gene>
<dbReference type="Pfam" id="PF13401">
    <property type="entry name" value="AAA_22"/>
    <property type="match status" value="1"/>
</dbReference>
<comment type="caution">
    <text evidence="2">The sequence shown here is derived from an EMBL/GenBank/DDBJ whole genome shotgun (WGS) entry which is preliminary data.</text>
</comment>